<keyword evidence="2" id="KW-1185">Reference proteome</keyword>
<name>A0ACB8RCP4_9AGAM</name>
<proteinExistence type="predicted"/>
<evidence type="ECO:0000313" key="1">
    <source>
        <dbReference type="EMBL" id="KAI0041627.1"/>
    </source>
</evidence>
<evidence type="ECO:0000313" key="2">
    <source>
        <dbReference type="Proteomes" id="UP000814033"/>
    </source>
</evidence>
<protein>
    <submittedName>
        <fullName evidence="1">Uncharacterized protein</fullName>
    </submittedName>
</protein>
<reference evidence="1" key="1">
    <citation type="submission" date="2021-02" db="EMBL/GenBank/DDBJ databases">
        <authorList>
            <consortium name="DOE Joint Genome Institute"/>
            <person name="Ahrendt S."/>
            <person name="Looney B.P."/>
            <person name="Miyauchi S."/>
            <person name="Morin E."/>
            <person name="Drula E."/>
            <person name="Courty P.E."/>
            <person name="Chicoki N."/>
            <person name="Fauchery L."/>
            <person name="Kohler A."/>
            <person name="Kuo A."/>
            <person name="Labutti K."/>
            <person name="Pangilinan J."/>
            <person name="Lipzen A."/>
            <person name="Riley R."/>
            <person name="Andreopoulos W."/>
            <person name="He G."/>
            <person name="Johnson J."/>
            <person name="Barry K.W."/>
            <person name="Grigoriev I.V."/>
            <person name="Nagy L."/>
            <person name="Hibbett D."/>
            <person name="Henrissat B."/>
            <person name="Matheny P.B."/>
            <person name="Labbe J."/>
            <person name="Martin F."/>
        </authorList>
    </citation>
    <scope>NUCLEOTIDE SEQUENCE</scope>
    <source>
        <strain evidence="1">FP105234-sp</strain>
    </source>
</reference>
<accession>A0ACB8RCP4</accession>
<gene>
    <name evidence="1" type="ORF">FA95DRAFT_673355</name>
</gene>
<comment type="caution">
    <text evidence="1">The sequence shown here is derived from an EMBL/GenBank/DDBJ whole genome shotgun (WGS) entry which is preliminary data.</text>
</comment>
<reference evidence="1" key="2">
    <citation type="journal article" date="2022" name="New Phytol.">
        <title>Evolutionary transition to the ectomycorrhizal habit in the genomes of a hyperdiverse lineage of mushroom-forming fungi.</title>
        <authorList>
            <person name="Looney B."/>
            <person name="Miyauchi S."/>
            <person name="Morin E."/>
            <person name="Drula E."/>
            <person name="Courty P.E."/>
            <person name="Kohler A."/>
            <person name="Kuo A."/>
            <person name="LaButti K."/>
            <person name="Pangilinan J."/>
            <person name="Lipzen A."/>
            <person name="Riley R."/>
            <person name="Andreopoulos W."/>
            <person name="He G."/>
            <person name="Johnson J."/>
            <person name="Nolan M."/>
            <person name="Tritt A."/>
            <person name="Barry K.W."/>
            <person name="Grigoriev I.V."/>
            <person name="Nagy L.G."/>
            <person name="Hibbett D."/>
            <person name="Henrissat B."/>
            <person name="Matheny P.B."/>
            <person name="Labbe J."/>
            <person name="Martin F.M."/>
        </authorList>
    </citation>
    <scope>NUCLEOTIDE SEQUENCE</scope>
    <source>
        <strain evidence="1">FP105234-sp</strain>
    </source>
</reference>
<dbReference type="Proteomes" id="UP000814033">
    <property type="component" value="Unassembled WGS sequence"/>
</dbReference>
<organism evidence="1 2">
    <name type="scientific">Auriscalpium vulgare</name>
    <dbReference type="NCBI Taxonomy" id="40419"/>
    <lineage>
        <taxon>Eukaryota</taxon>
        <taxon>Fungi</taxon>
        <taxon>Dikarya</taxon>
        <taxon>Basidiomycota</taxon>
        <taxon>Agaricomycotina</taxon>
        <taxon>Agaricomycetes</taxon>
        <taxon>Russulales</taxon>
        <taxon>Auriscalpiaceae</taxon>
        <taxon>Auriscalpium</taxon>
    </lineage>
</organism>
<dbReference type="EMBL" id="MU276111">
    <property type="protein sequence ID" value="KAI0041627.1"/>
    <property type="molecule type" value="Genomic_DNA"/>
</dbReference>
<sequence length="283" mass="31425">MGGFHFYEKGKPKHPLDSDNVITLLRDGELILPTEDEIQALGHADSLSKGLSVLQTMWFIVQCIARRAEGLPITQLEIMTLAYTTITVAMYAAWWSKPLNVGIPIRFDGKLSGGHTGVVTTRMRHYAKVVMGAQDDEVNMRSVSHVPAFYGGDWTDDQFVNAGGISISAMLIFGAIHCIAWNYIFPSHAEATVWRVSSVTITALPGLFFLVFMPLLFAFNYAPDSWHHKAIGRALLSAMPLPFSIVYVLTRLVLFVLAFSTLRALPAAAYQSVQWTHFIPHLT</sequence>